<dbReference type="InterPro" id="IPR027350">
    <property type="entry name" value="GT23_dom"/>
</dbReference>
<evidence type="ECO:0000256" key="1">
    <source>
        <dbReference type="ARBA" id="ARBA00022676"/>
    </source>
</evidence>
<reference evidence="5 6" key="2">
    <citation type="submission" date="2018-11" db="EMBL/GenBank/DDBJ databases">
        <authorList>
            <consortium name="Pathogen Informatics"/>
        </authorList>
    </citation>
    <scope>NUCLEOTIDE SEQUENCE [LARGE SCALE GENOMIC DNA]</scope>
</reference>
<keyword evidence="2 3" id="KW-0808">Transferase</keyword>
<feature type="region of interest" description="Important for donor substrate binding" evidence="3">
    <location>
        <begin position="191"/>
        <end position="192"/>
    </location>
</feature>
<dbReference type="PANTHER" id="PTHR13132:SF29">
    <property type="entry name" value="ALPHA-(1,6)-FUCOSYLTRANSFERASE"/>
    <property type="match status" value="1"/>
</dbReference>
<evidence type="ECO:0000313" key="5">
    <source>
        <dbReference type="EMBL" id="VDP23320.1"/>
    </source>
</evidence>
<keyword evidence="1 3" id="KW-0328">Glycosyltransferase</keyword>
<evidence type="ECO:0000256" key="3">
    <source>
        <dbReference type="PROSITE-ProRule" id="PRU00992"/>
    </source>
</evidence>
<dbReference type="OrthoDB" id="2014825at2759"/>
<reference evidence="7" key="1">
    <citation type="submission" date="2016-06" db="UniProtKB">
        <authorList>
            <consortium name="WormBaseParasite"/>
        </authorList>
    </citation>
    <scope>IDENTIFICATION</scope>
</reference>
<comment type="similarity">
    <text evidence="3">Belongs to the glycosyltransferase 23 family.</text>
</comment>
<dbReference type="CDD" id="cd11300">
    <property type="entry name" value="Fut8_like"/>
    <property type="match status" value="1"/>
</dbReference>
<dbReference type="EMBL" id="UZAM01012754">
    <property type="protein sequence ID" value="VDP23320.1"/>
    <property type="molecule type" value="Genomic_DNA"/>
</dbReference>
<evidence type="ECO:0000259" key="4">
    <source>
        <dbReference type="PROSITE" id="PS51659"/>
    </source>
</evidence>
<dbReference type="Proteomes" id="UP000270296">
    <property type="component" value="Unassembled WGS sequence"/>
</dbReference>
<dbReference type="PANTHER" id="PTHR13132">
    <property type="entry name" value="ALPHA- 1,6 -FUCOSYLTRANSFERASE"/>
    <property type="match status" value="1"/>
</dbReference>
<sequence>MVIHRAKSISESSNRLRSLSKKVQQRLHRIQNPKKCRSSPKLLCDLNKSCGFACQIHHVIYCLLMAYYNNRTLILNADRWSYSSRGWTSVFQPLSDTCSSTDYDRNAALPANDLVHIPIVDALPDRPTYFPLSFPDDLAPELIYLHGLPPAWWIGQLASYIMRYQPQFEQELENRRQSIGFQNPIVGIHVRRTDKLMVEAKFHPLSQYMASVEEWYAKKILRNASGTKRRIYLATDDSSLLAEARTQYPYYEFIGDSEIAKSAAVHKRYSEESLQGIITDVHFLARCDYLVCTFSSQVGSQRTELGGGAFCFVLLEDDNSQNFDTLIFFVHVLKRWGTIIIC</sequence>
<dbReference type="PROSITE" id="PS51659">
    <property type="entry name" value="GT23"/>
    <property type="match status" value="1"/>
</dbReference>
<dbReference type="AlphaFoldDB" id="A0A183J0R9"/>
<evidence type="ECO:0000313" key="7">
    <source>
        <dbReference type="WBParaSite" id="SBAD_0000981201-mRNA-1"/>
    </source>
</evidence>
<dbReference type="WBParaSite" id="SBAD_0000981201-mRNA-1">
    <property type="protein sequence ID" value="SBAD_0000981201-mRNA-1"/>
    <property type="gene ID" value="SBAD_0000981201"/>
</dbReference>
<evidence type="ECO:0000313" key="6">
    <source>
        <dbReference type="Proteomes" id="UP000270296"/>
    </source>
</evidence>
<dbReference type="Gene3D" id="3.40.50.11350">
    <property type="match status" value="1"/>
</dbReference>
<organism evidence="7">
    <name type="scientific">Soboliphyme baturini</name>
    <dbReference type="NCBI Taxonomy" id="241478"/>
    <lineage>
        <taxon>Eukaryota</taxon>
        <taxon>Metazoa</taxon>
        <taxon>Ecdysozoa</taxon>
        <taxon>Nematoda</taxon>
        <taxon>Enoplea</taxon>
        <taxon>Dorylaimia</taxon>
        <taxon>Dioctophymatida</taxon>
        <taxon>Dioctophymatoidea</taxon>
        <taxon>Soboliphymatidae</taxon>
        <taxon>Soboliphyme</taxon>
    </lineage>
</organism>
<dbReference type="GO" id="GO:0006487">
    <property type="term" value="P:protein N-linked glycosylation"/>
    <property type="evidence" value="ECO:0007669"/>
    <property type="project" value="TreeGrafter"/>
</dbReference>
<protein>
    <submittedName>
        <fullName evidence="7">GT23 domain-containing protein</fullName>
    </submittedName>
</protein>
<accession>A0A183J0R9</accession>
<dbReference type="Pfam" id="PF19745">
    <property type="entry name" value="FUT8_N_cat"/>
    <property type="match status" value="1"/>
</dbReference>
<dbReference type="InterPro" id="IPR045573">
    <property type="entry name" value="Fut8_N_cat"/>
</dbReference>
<gene>
    <name evidence="5" type="ORF">SBAD_LOCUS9467</name>
</gene>
<evidence type="ECO:0000256" key="2">
    <source>
        <dbReference type="ARBA" id="ARBA00022679"/>
    </source>
</evidence>
<feature type="domain" description="GT23" evidence="4">
    <location>
        <begin position="38"/>
        <end position="326"/>
    </location>
</feature>
<name>A0A183J0R9_9BILA</name>
<proteinExistence type="inferred from homology"/>
<keyword evidence="6" id="KW-1185">Reference proteome</keyword>
<dbReference type="GO" id="GO:0046921">
    <property type="term" value="F:alpha-(1-&gt;6)-fucosyltransferase activity"/>
    <property type="evidence" value="ECO:0007669"/>
    <property type="project" value="TreeGrafter"/>
</dbReference>